<feature type="transmembrane region" description="Helical" evidence="6">
    <location>
        <begin position="378"/>
        <end position="397"/>
    </location>
</feature>
<dbReference type="HOGENOM" id="CLU_043240_0_0_2"/>
<dbReference type="Proteomes" id="UP000001979">
    <property type="component" value="Chromosome"/>
</dbReference>
<keyword evidence="5 6" id="KW-0472">Membrane</keyword>
<dbReference type="InterPro" id="IPR050833">
    <property type="entry name" value="Poly_Biosynth_Transport"/>
</dbReference>
<feature type="transmembrane region" description="Helical" evidence="6">
    <location>
        <begin position="135"/>
        <end position="152"/>
    </location>
</feature>
<gene>
    <name evidence="7" type="ordered locus">Mbur_1593</name>
</gene>
<feature type="transmembrane region" description="Helical" evidence="6">
    <location>
        <begin position="34"/>
        <end position="55"/>
    </location>
</feature>
<proteinExistence type="predicted"/>
<dbReference type="AlphaFoldDB" id="Q12VM9"/>
<keyword evidence="4 6" id="KW-1133">Transmembrane helix</keyword>
<dbReference type="KEGG" id="mbu:Mbur_1593"/>
<evidence type="ECO:0000313" key="7">
    <source>
        <dbReference type="EMBL" id="ABE52497.1"/>
    </source>
</evidence>
<feature type="transmembrane region" description="Helical" evidence="6">
    <location>
        <begin position="101"/>
        <end position="123"/>
    </location>
</feature>
<dbReference type="CDD" id="cd13128">
    <property type="entry name" value="MATE_Wzx_like"/>
    <property type="match status" value="1"/>
</dbReference>
<dbReference type="PANTHER" id="PTHR30250">
    <property type="entry name" value="PST FAMILY PREDICTED COLANIC ACID TRANSPORTER"/>
    <property type="match status" value="1"/>
</dbReference>
<feature type="transmembrane region" description="Helical" evidence="6">
    <location>
        <begin position="343"/>
        <end position="366"/>
    </location>
</feature>
<organism evidence="7 8">
    <name type="scientific">Methanococcoides burtonii (strain DSM 6242 / NBRC 107633 / OCM 468 / ACE-M)</name>
    <dbReference type="NCBI Taxonomy" id="259564"/>
    <lineage>
        <taxon>Archaea</taxon>
        <taxon>Methanobacteriati</taxon>
        <taxon>Methanobacteriota</taxon>
        <taxon>Stenosarchaea group</taxon>
        <taxon>Methanomicrobia</taxon>
        <taxon>Methanosarcinales</taxon>
        <taxon>Methanosarcinaceae</taxon>
        <taxon>Methanococcoides</taxon>
    </lineage>
</organism>
<feature type="transmembrane region" description="Helical" evidence="6">
    <location>
        <begin position="433"/>
        <end position="454"/>
    </location>
</feature>
<keyword evidence="8" id="KW-1185">Reference proteome</keyword>
<accession>Q12VM9</accession>
<dbReference type="EMBL" id="CP000300">
    <property type="protein sequence ID" value="ABE52497.1"/>
    <property type="molecule type" value="Genomic_DNA"/>
</dbReference>
<feature type="transmembrane region" description="Helical" evidence="6">
    <location>
        <begin position="262"/>
        <end position="281"/>
    </location>
</feature>
<dbReference type="PANTHER" id="PTHR30250:SF26">
    <property type="entry name" value="PSMA PROTEIN"/>
    <property type="match status" value="1"/>
</dbReference>
<evidence type="ECO:0000256" key="3">
    <source>
        <dbReference type="ARBA" id="ARBA00022692"/>
    </source>
</evidence>
<dbReference type="Pfam" id="PF13440">
    <property type="entry name" value="Polysacc_synt_3"/>
    <property type="match status" value="1"/>
</dbReference>
<evidence type="ECO:0000256" key="6">
    <source>
        <dbReference type="SAM" id="Phobius"/>
    </source>
</evidence>
<feature type="transmembrane region" description="Helical" evidence="6">
    <location>
        <begin position="313"/>
        <end position="337"/>
    </location>
</feature>
<evidence type="ECO:0000256" key="5">
    <source>
        <dbReference type="ARBA" id="ARBA00023136"/>
    </source>
</evidence>
<evidence type="ECO:0000256" key="1">
    <source>
        <dbReference type="ARBA" id="ARBA00004651"/>
    </source>
</evidence>
<dbReference type="GO" id="GO:0005886">
    <property type="term" value="C:plasma membrane"/>
    <property type="evidence" value="ECO:0007669"/>
    <property type="project" value="UniProtKB-SubCell"/>
</dbReference>
<keyword evidence="3 6" id="KW-0812">Transmembrane</keyword>
<evidence type="ECO:0000256" key="4">
    <source>
        <dbReference type="ARBA" id="ARBA00022989"/>
    </source>
</evidence>
<feature type="transmembrane region" description="Helical" evidence="6">
    <location>
        <begin position="61"/>
        <end position="89"/>
    </location>
</feature>
<feature type="transmembrane region" description="Helical" evidence="6">
    <location>
        <begin position="192"/>
        <end position="212"/>
    </location>
</feature>
<sequence length="504" mass="55522">MLKTCCFLKEITMYPHTKLINRVLSINPVKRQSLIALFWQIAFTGIGFLSTMYFAHTVGAAILGAYFLFMAYTSIFSMVADGGFGAAAIKRISEGEEPDAYFSASFVLRLVFTIVIVIALLVFRDYFVDLNTSGMFIWLIIALLVSLFEGPISTGIAGTGKMGIRLTCAAMGNISRVILQVLAIYFGYEAAGLAGGAVAGILLSVIIEYRFFDLHLKRFKWHHLKSLSVFSFWIFLTAGGSLVFSQADTVMIGYFMENADVGVYRVVLQFTTVATFTTYALRNTLWPRISHWSKSGDLGLVEESLSRAISYSLILAAPILIGGVMLGDKLLFLFYGSEFADSYLLLVILLAVQIVNVFQYFFTMYLNAIDHPKESFKVTFIGVAANIALNFILIPLIGISGAAIATLITMTLNGLLARRALSQFITIRLESQSLLNIITASVVMGLIVGGYRLLIPLSNLWVTLPVVVIGGGLYGVVVLKLDRKICSELRDIVEGMGIMWPKWL</sequence>
<comment type="subcellular location">
    <subcellularLocation>
        <location evidence="1">Cell membrane</location>
        <topology evidence="1">Multi-pass membrane protein</topology>
    </subcellularLocation>
</comment>
<dbReference type="STRING" id="259564.Mbur_1593"/>
<name>Q12VM9_METBU</name>
<evidence type="ECO:0000313" key="8">
    <source>
        <dbReference type="Proteomes" id="UP000001979"/>
    </source>
</evidence>
<evidence type="ECO:0000256" key="2">
    <source>
        <dbReference type="ARBA" id="ARBA00022475"/>
    </source>
</evidence>
<keyword evidence="2" id="KW-1003">Cell membrane</keyword>
<protein>
    <submittedName>
        <fullName evidence="7">Polysaccharide biosynthesis protein, membrane-associated</fullName>
    </submittedName>
</protein>
<feature type="transmembrane region" description="Helical" evidence="6">
    <location>
        <begin position="460"/>
        <end position="481"/>
    </location>
</feature>
<feature type="transmembrane region" description="Helical" evidence="6">
    <location>
        <begin position="232"/>
        <end position="256"/>
    </location>
</feature>
<reference evidence="8" key="1">
    <citation type="journal article" date="2009" name="ISME J.">
        <title>The genome sequence of the psychrophilic archaeon, Methanococcoides burtonii: the role of genome evolution in cold adaptation.</title>
        <authorList>
            <person name="Allen M.A."/>
            <person name="Lauro F.M."/>
            <person name="Williams T.J."/>
            <person name="Burg D."/>
            <person name="Siddiqui K.S."/>
            <person name="De Francisci D."/>
            <person name="Chong K.W."/>
            <person name="Pilak O."/>
            <person name="Chew H.H."/>
            <person name="De Maere M.Z."/>
            <person name="Ting L."/>
            <person name="Katrib M."/>
            <person name="Ng C."/>
            <person name="Sowers K.R."/>
            <person name="Galperin M.Y."/>
            <person name="Anderson I.J."/>
            <person name="Ivanova N."/>
            <person name="Dalin E."/>
            <person name="Martinez M."/>
            <person name="Lapidus A."/>
            <person name="Hauser L."/>
            <person name="Land M."/>
            <person name="Thomas T."/>
            <person name="Cavicchioli R."/>
        </authorList>
    </citation>
    <scope>NUCLEOTIDE SEQUENCE [LARGE SCALE GENOMIC DNA]</scope>
    <source>
        <strain evidence="8">DSM 6242 / NBRC 107633 / OCM 468 / ACE-M</strain>
    </source>
</reference>